<feature type="region of interest" description="Disordered" evidence="1">
    <location>
        <begin position="176"/>
        <end position="195"/>
    </location>
</feature>
<organism evidence="2 3">
    <name type="scientific">Malus domestica</name>
    <name type="common">Apple</name>
    <name type="synonym">Pyrus malus</name>
    <dbReference type="NCBI Taxonomy" id="3750"/>
    <lineage>
        <taxon>Eukaryota</taxon>
        <taxon>Viridiplantae</taxon>
        <taxon>Streptophyta</taxon>
        <taxon>Embryophyta</taxon>
        <taxon>Tracheophyta</taxon>
        <taxon>Spermatophyta</taxon>
        <taxon>Magnoliopsida</taxon>
        <taxon>eudicotyledons</taxon>
        <taxon>Gunneridae</taxon>
        <taxon>Pentapetalae</taxon>
        <taxon>rosids</taxon>
        <taxon>fabids</taxon>
        <taxon>Rosales</taxon>
        <taxon>Rosaceae</taxon>
        <taxon>Amygdaloideae</taxon>
        <taxon>Maleae</taxon>
        <taxon>Malus</taxon>
    </lineage>
</organism>
<proteinExistence type="predicted"/>
<evidence type="ECO:0000256" key="1">
    <source>
        <dbReference type="SAM" id="MobiDB-lite"/>
    </source>
</evidence>
<dbReference type="AlphaFoldDB" id="A0A498J844"/>
<protein>
    <submittedName>
        <fullName evidence="2">Uncharacterized protein</fullName>
    </submittedName>
</protein>
<feature type="compositionally biased region" description="Polar residues" evidence="1">
    <location>
        <begin position="185"/>
        <end position="194"/>
    </location>
</feature>
<sequence length="235" mass="26779">MVAPFDILNPISGSRVLVDEDLNVASFQGLDGVIGSLLMKWNQQIAIMGCQEILHQYYWKSLQVQDMDVAAVTLHFPQEFRSTAEFKPCNIIMPLLLFCHDEREGVWWPEEVNKATECGLKMGDVEVKQKSKLPQFNESFLKLESPSAPWLVFLFTLWYHICQALEESRVELDEGQMVSTHDRASSSQMVTPPSSKKVHADDDLFFLLMMIGGHDQCHMDLLVWNTRISPTPGSF</sequence>
<keyword evidence="3" id="KW-1185">Reference proteome</keyword>
<dbReference type="EMBL" id="RDQH01000335">
    <property type="protein sequence ID" value="RXH89983.1"/>
    <property type="molecule type" value="Genomic_DNA"/>
</dbReference>
<dbReference type="STRING" id="3750.A0A498J844"/>
<evidence type="ECO:0000313" key="3">
    <source>
        <dbReference type="Proteomes" id="UP000290289"/>
    </source>
</evidence>
<reference evidence="2 3" key="1">
    <citation type="submission" date="2018-10" db="EMBL/GenBank/DDBJ databases">
        <title>A high-quality apple genome assembly.</title>
        <authorList>
            <person name="Hu J."/>
        </authorList>
    </citation>
    <scope>NUCLEOTIDE SEQUENCE [LARGE SCALE GENOMIC DNA]</scope>
    <source>
        <strain evidence="3">cv. HFTH1</strain>
        <tissue evidence="2">Young leaf</tissue>
    </source>
</reference>
<accession>A0A498J844</accession>
<gene>
    <name evidence="2" type="ORF">DVH24_032340</name>
</gene>
<comment type="caution">
    <text evidence="2">The sequence shown here is derived from an EMBL/GenBank/DDBJ whole genome shotgun (WGS) entry which is preliminary data.</text>
</comment>
<dbReference type="Proteomes" id="UP000290289">
    <property type="component" value="Chromosome 9"/>
</dbReference>
<evidence type="ECO:0000313" key="2">
    <source>
        <dbReference type="EMBL" id="RXH89983.1"/>
    </source>
</evidence>
<name>A0A498J844_MALDO</name>